<proteinExistence type="predicted"/>
<protein>
    <submittedName>
        <fullName evidence="1">Uncharacterized protein</fullName>
    </submittedName>
</protein>
<accession>A0AAW1W799</accession>
<keyword evidence="2" id="KW-1185">Reference proteome</keyword>
<organism evidence="1 2">
    <name type="scientific">Rubus argutus</name>
    <name type="common">Southern blackberry</name>
    <dbReference type="NCBI Taxonomy" id="59490"/>
    <lineage>
        <taxon>Eukaryota</taxon>
        <taxon>Viridiplantae</taxon>
        <taxon>Streptophyta</taxon>
        <taxon>Embryophyta</taxon>
        <taxon>Tracheophyta</taxon>
        <taxon>Spermatophyta</taxon>
        <taxon>Magnoliopsida</taxon>
        <taxon>eudicotyledons</taxon>
        <taxon>Gunneridae</taxon>
        <taxon>Pentapetalae</taxon>
        <taxon>rosids</taxon>
        <taxon>fabids</taxon>
        <taxon>Rosales</taxon>
        <taxon>Rosaceae</taxon>
        <taxon>Rosoideae</taxon>
        <taxon>Rosoideae incertae sedis</taxon>
        <taxon>Rubus</taxon>
    </lineage>
</organism>
<name>A0AAW1W799_RUBAR</name>
<evidence type="ECO:0000313" key="1">
    <source>
        <dbReference type="EMBL" id="KAK9920468.1"/>
    </source>
</evidence>
<reference evidence="1 2" key="1">
    <citation type="journal article" date="2023" name="G3 (Bethesda)">
        <title>A chromosome-length genome assembly and annotation of blackberry (Rubus argutus, cv. 'Hillquist').</title>
        <authorList>
            <person name="Bruna T."/>
            <person name="Aryal R."/>
            <person name="Dudchenko O."/>
            <person name="Sargent D.J."/>
            <person name="Mead D."/>
            <person name="Buti M."/>
            <person name="Cavallini A."/>
            <person name="Hytonen T."/>
            <person name="Andres J."/>
            <person name="Pham M."/>
            <person name="Weisz D."/>
            <person name="Mascagni F."/>
            <person name="Usai G."/>
            <person name="Natali L."/>
            <person name="Bassil N."/>
            <person name="Fernandez G.E."/>
            <person name="Lomsadze A."/>
            <person name="Armour M."/>
            <person name="Olukolu B."/>
            <person name="Poorten T."/>
            <person name="Britton C."/>
            <person name="Davik J."/>
            <person name="Ashrafi H."/>
            <person name="Aiden E.L."/>
            <person name="Borodovsky M."/>
            <person name="Worthington M."/>
        </authorList>
    </citation>
    <scope>NUCLEOTIDE SEQUENCE [LARGE SCALE GENOMIC DNA]</scope>
    <source>
        <strain evidence="1">PI 553951</strain>
    </source>
</reference>
<evidence type="ECO:0000313" key="2">
    <source>
        <dbReference type="Proteomes" id="UP001457282"/>
    </source>
</evidence>
<sequence length="95" mass="10388">MSGTAAVWQEIGVWVLRRMENSLGRVMPVVGGDMSNPSGYVAARLSERRWLGSSQEVPQRRQLWLMVRDAGLAASLGMVIESGGAGDDRRGGWAW</sequence>
<dbReference type="AlphaFoldDB" id="A0AAW1W799"/>
<gene>
    <name evidence="1" type="ORF">M0R45_029023</name>
</gene>
<comment type="caution">
    <text evidence="1">The sequence shown here is derived from an EMBL/GenBank/DDBJ whole genome shotgun (WGS) entry which is preliminary data.</text>
</comment>
<dbReference type="Proteomes" id="UP001457282">
    <property type="component" value="Unassembled WGS sequence"/>
</dbReference>
<dbReference type="EMBL" id="JBEDUW010000006">
    <property type="protein sequence ID" value="KAK9920468.1"/>
    <property type="molecule type" value="Genomic_DNA"/>
</dbReference>